<accession>A0A067LYW4</accession>
<dbReference type="AlphaFoldDB" id="A0A067LYW4"/>
<dbReference type="PRINTS" id="PR00463">
    <property type="entry name" value="EP450I"/>
</dbReference>
<gene>
    <name evidence="10" type="ORF">BOTBODRAFT_138730</name>
</gene>
<comment type="similarity">
    <text evidence="1 8">Belongs to the cytochrome P450 family.</text>
</comment>
<feature type="binding site" description="axial binding residue" evidence="7">
    <location>
        <position position="453"/>
    </location>
    <ligand>
        <name>heme</name>
        <dbReference type="ChEBI" id="CHEBI:30413"/>
    </ligand>
    <ligandPart>
        <name>Fe</name>
        <dbReference type="ChEBI" id="CHEBI:18248"/>
    </ligandPart>
</feature>
<dbReference type="InterPro" id="IPR050196">
    <property type="entry name" value="Cytochrome_P450_Monoox"/>
</dbReference>
<evidence type="ECO:0000313" key="11">
    <source>
        <dbReference type="Proteomes" id="UP000027195"/>
    </source>
</evidence>
<feature type="signal peptide" evidence="9">
    <location>
        <begin position="1"/>
        <end position="20"/>
    </location>
</feature>
<dbReference type="STRING" id="930990.A0A067LYW4"/>
<keyword evidence="11" id="KW-1185">Reference proteome</keyword>
<dbReference type="GO" id="GO:0004497">
    <property type="term" value="F:monooxygenase activity"/>
    <property type="evidence" value="ECO:0007669"/>
    <property type="project" value="UniProtKB-KW"/>
</dbReference>
<proteinExistence type="inferred from homology"/>
<keyword evidence="3 7" id="KW-0479">Metal-binding</keyword>
<dbReference type="OrthoDB" id="1470350at2759"/>
<evidence type="ECO:0000256" key="2">
    <source>
        <dbReference type="ARBA" id="ARBA00022617"/>
    </source>
</evidence>
<keyword evidence="2 7" id="KW-0349">Heme</keyword>
<evidence type="ECO:0000256" key="7">
    <source>
        <dbReference type="PIRSR" id="PIRSR602401-1"/>
    </source>
</evidence>
<evidence type="ECO:0000256" key="1">
    <source>
        <dbReference type="ARBA" id="ARBA00010617"/>
    </source>
</evidence>
<dbReference type="GO" id="GO:0005506">
    <property type="term" value="F:iron ion binding"/>
    <property type="evidence" value="ECO:0007669"/>
    <property type="project" value="InterPro"/>
</dbReference>
<evidence type="ECO:0000256" key="5">
    <source>
        <dbReference type="ARBA" id="ARBA00023004"/>
    </source>
</evidence>
<dbReference type="InParanoid" id="A0A067LYW4"/>
<keyword evidence="4 8" id="KW-0560">Oxidoreductase</keyword>
<dbReference type="GO" id="GO:0016705">
    <property type="term" value="F:oxidoreductase activity, acting on paired donors, with incorporation or reduction of molecular oxygen"/>
    <property type="evidence" value="ECO:0007669"/>
    <property type="project" value="InterPro"/>
</dbReference>
<evidence type="ECO:0000256" key="9">
    <source>
        <dbReference type="SAM" id="SignalP"/>
    </source>
</evidence>
<name>A0A067LYW4_BOTB1</name>
<dbReference type="PRINTS" id="PR00385">
    <property type="entry name" value="P450"/>
</dbReference>
<sequence>MALALVLAAVFVFLIAHVVSKVITGLKAVDNVPGFRCAFSATSLPGLLLPTKFGAFWCNPGSDFVIKLRRSLYPTHEIVSIVPYLCGPPAVYVSSIELMHQIAGYSPQYDKERSPFDSVFGGNIVTAQKAEWKRHRRVINPAFSHKMYELAWKESAGIFQDMVAAKGWRDRDSTPIFIMNNITTKFALAVISSCAFDLTFPWAEPPKSVGGGMTLQDCLIVTTRDAALRVLVPRWAYHLPSKYLKEVEEGFNTLFSFARSQIGIRREQVADDTSKNDICNLIVRANEEDAKTKLDDDEMMGDIFSVLLAGHETSGKVLVAIIALLALHQDEQEEVHKEILSVLSGGREPTLDDLESFPHLHRCILEGIRLFPPVSILLREAVEDVYLRVPSHIASQAERDVSIKKGTMIAADIVGINHNPRYFPDPEAFKPSRWRDVAEGDQIAGFGYGPRACIGRKFALIELTCFLVLLLRDWEVEVALGEDESLEQWRERVLEAKVVITLGVQPAPVRLVHRRV</sequence>
<dbReference type="SUPFAM" id="SSF48264">
    <property type="entry name" value="Cytochrome P450"/>
    <property type="match status" value="1"/>
</dbReference>
<dbReference type="HOGENOM" id="CLU_001570_25_0_1"/>
<dbReference type="Proteomes" id="UP000027195">
    <property type="component" value="Unassembled WGS sequence"/>
</dbReference>
<evidence type="ECO:0008006" key="12">
    <source>
        <dbReference type="Google" id="ProtNLM"/>
    </source>
</evidence>
<dbReference type="InterPro" id="IPR036396">
    <property type="entry name" value="Cyt_P450_sf"/>
</dbReference>
<keyword evidence="6 8" id="KW-0503">Monooxygenase</keyword>
<evidence type="ECO:0000313" key="10">
    <source>
        <dbReference type="EMBL" id="KDQ08618.1"/>
    </source>
</evidence>
<comment type="cofactor">
    <cofactor evidence="7">
        <name>heme</name>
        <dbReference type="ChEBI" id="CHEBI:30413"/>
    </cofactor>
</comment>
<evidence type="ECO:0000256" key="6">
    <source>
        <dbReference type="ARBA" id="ARBA00023033"/>
    </source>
</evidence>
<evidence type="ECO:0000256" key="8">
    <source>
        <dbReference type="RuleBase" id="RU000461"/>
    </source>
</evidence>
<dbReference type="GO" id="GO:0020037">
    <property type="term" value="F:heme binding"/>
    <property type="evidence" value="ECO:0007669"/>
    <property type="project" value="InterPro"/>
</dbReference>
<dbReference type="InterPro" id="IPR017972">
    <property type="entry name" value="Cyt_P450_CS"/>
</dbReference>
<evidence type="ECO:0000256" key="3">
    <source>
        <dbReference type="ARBA" id="ARBA00022723"/>
    </source>
</evidence>
<organism evidence="10 11">
    <name type="scientific">Botryobasidium botryosum (strain FD-172 SS1)</name>
    <dbReference type="NCBI Taxonomy" id="930990"/>
    <lineage>
        <taxon>Eukaryota</taxon>
        <taxon>Fungi</taxon>
        <taxon>Dikarya</taxon>
        <taxon>Basidiomycota</taxon>
        <taxon>Agaricomycotina</taxon>
        <taxon>Agaricomycetes</taxon>
        <taxon>Cantharellales</taxon>
        <taxon>Botryobasidiaceae</taxon>
        <taxon>Botryobasidium</taxon>
    </lineage>
</organism>
<dbReference type="InterPro" id="IPR001128">
    <property type="entry name" value="Cyt_P450"/>
</dbReference>
<protein>
    <recommendedName>
        <fullName evidence="12">Cytochrome P450</fullName>
    </recommendedName>
</protein>
<dbReference type="EMBL" id="KL198088">
    <property type="protein sequence ID" value="KDQ08618.1"/>
    <property type="molecule type" value="Genomic_DNA"/>
</dbReference>
<dbReference type="PANTHER" id="PTHR24291">
    <property type="entry name" value="CYTOCHROME P450 FAMILY 4"/>
    <property type="match status" value="1"/>
</dbReference>
<dbReference type="Pfam" id="PF00067">
    <property type="entry name" value="p450"/>
    <property type="match status" value="1"/>
</dbReference>
<dbReference type="PANTHER" id="PTHR24291:SF50">
    <property type="entry name" value="BIFUNCTIONAL ALBAFLAVENONE MONOOXYGENASE_TERPENE SYNTHASE"/>
    <property type="match status" value="1"/>
</dbReference>
<feature type="chain" id="PRO_5001640972" description="Cytochrome P450" evidence="9">
    <location>
        <begin position="21"/>
        <end position="516"/>
    </location>
</feature>
<dbReference type="InterPro" id="IPR002401">
    <property type="entry name" value="Cyt_P450_E_grp-I"/>
</dbReference>
<keyword evidence="5 7" id="KW-0408">Iron</keyword>
<evidence type="ECO:0000256" key="4">
    <source>
        <dbReference type="ARBA" id="ARBA00023002"/>
    </source>
</evidence>
<dbReference type="PROSITE" id="PS00086">
    <property type="entry name" value="CYTOCHROME_P450"/>
    <property type="match status" value="1"/>
</dbReference>
<keyword evidence="9" id="KW-0732">Signal</keyword>
<reference evidence="11" key="1">
    <citation type="journal article" date="2014" name="Proc. Natl. Acad. Sci. U.S.A.">
        <title>Extensive sampling of basidiomycete genomes demonstrates inadequacy of the white-rot/brown-rot paradigm for wood decay fungi.</title>
        <authorList>
            <person name="Riley R."/>
            <person name="Salamov A.A."/>
            <person name="Brown D.W."/>
            <person name="Nagy L.G."/>
            <person name="Floudas D."/>
            <person name="Held B.W."/>
            <person name="Levasseur A."/>
            <person name="Lombard V."/>
            <person name="Morin E."/>
            <person name="Otillar R."/>
            <person name="Lindquist E.A."/>
            <person name="Sun H."/>
            <person name="LaButti K.M."/>
            <person name="Schmutz J."/>
            <person name="Jabbour D."/>
            <person name="Luo H."/>
            <person name="Baker S.E."/>
            <person name="Pisabarro A.G."/>
            <person name="Walton J.D."/>
            <person name="Blanchette R.A."/>
            <person name="Henrissat B."/>
            <person name="Martin F."/>
            <person name="Cullen D."/>
            <person name="Hibbett D.S."/>
            <person name="Grigoriev I.V."/>
        </authorList>
    </citation>
    <scope>NUCLEOTIDE SEQUENCE [LARGE SCALE GENOMIC DNA]</scope>
    <source>
        <strain evidence="11">FD-172 SS1</strain>
    </source>
</reference>
<dbReference type="Gene3D" id="1.10.630.10">
    <property type="entry name" value="Cytochrome P450"/>
    <property type="match status" value="1"/>
</dbReference>